<evidence type="ECO:0000256" key="14">
    <source>
        <dbReference type="ARBA" id="ARBA00023212"/>
    </source>
</evidence>
<keyword evidence="13" id="KW-0325">Glycoprotein</keyword>
<sequence length="338" mass="38235">MDDYRASSPSQTSHMLSEDPDVSPYRDKAVLTKPVINYRNNNENNFISGYVPVDTTKPKYRGRKTFAFWTLLTLLFILVIGNLMLTLTIVGVLRLGHGTQNIHLVPNHEAIKFSGDVDLDHIYKRDGRIEGFQDKPVEILSRNSPILLNLSKNGRGVNKAKVDLNETVFRYVNYFQVIDNENKTLFTVTEPTYESLKNVGNFKTKHVQTNRIRSQIDDELKISGEVVNVRGAEGSRIEGKEIIWNADQDIYLKSINGSIVLSGSDGVYLDFKRIPVAKLGANIYATSQFKLCVCMPEGKLFRIPVANINEKVYCHHELLGGSFSQHLWSKAQTARQKV</sequence>
<evidence type="ECO:0000256" key="4">
    <source>
        <dbReference type="ARBA" id="ARBA00007574"/>
    </source>
</evidence>
<proteinExistence type="inferred from homology"/>
<keyword evidence="14" id="KW-0206">Cytoskeleton</keyword>
<name>A0A9P0L2K9_ACAOB</name>
<keyword evidence="10 17" id="KW-1133">Transmembrane helix</keyword>
<evidence type="ECO:0000256" key="2">
    <source>
        <dbReference type="ARBA" id="ARBA00004245"/>
    </source>
</evidence>
<evidence type="ECO:0000256" key="8">
    <source>
        <dbReference type="ARBA" id="ARBA00022692"/>
    </source>
</evidence>
<dbReference type="GO" id="GO:0007517">
    <property type="term" value="P:muscle organ development"/>
    <property type="evidence" value="ECO:0007669"/>
    <property type="project" value="InterPro"/>
</dbReference>
<organism evidence="18 19">
    <name type="scientific">Acanthoscelides obtectus</name>
    <name type="common">Bean weevil</name>
    <name type="synonym">Bruchus obtectus</name>
    <dbReference type="NCBI Taxonomy" id="200917"/>
    <lineage>
        <taxon>Eukaryota</taxon>
        <taxon>Metazoa</taxon>
        <taxon>Ecdysozoa</taxon>
        <taxon>Arthropoda</taxon>
        <taxon>Hexapoda</taxon>
        <taxon>Insecta</taxon>
        <taxon>Pterygota</taxon>
        <taxon>Neoptera</taxon>
        <taxon>Endopterygota</taxon>
        <taxon>Coleoptera</taxon>
        <taxon>Polyphaga</taxon>
        <taxon>Cucujiformia</taxon>
        <taxon>Chrysomeloidea</taxon>
        <taxon>Chrysomelidae</taxon>
        <taxon>Bruchinae</taxon>
        <taxon>Bruchini</taxon>
        <taxon>Acanthoscelides</taxon>
    </lineage>
</organism>
<accession>A0A9P0L2K9</accession>
<evidence type="ECO:0000256" key="16">
    <source>
        <dbReference type="SAM" id="MobiDB-lite"/>
    </source>
</evidence>
<dbReference type="Proteomes" id="UP001152888">
    <property type="component" value="Unassembled WGS sequence"/>
</dbReference>
<protein>
    <recommendedName>
        <fullName evidence="5">Beta-sarcoglycan</fullName>
    </recommendedName>
</protein>
<feature type="transmembrane region" description="Helical" evidence="17">
    <location>
        <begin position="66"/>
        <end position="93"/>
    </location>
</feature>
<dbReference type="InterPro" id="IPR027659">
    <property type="entry name" value="Sgcb"/>
</dbReference>
<evidence type="ECO:0000313" key="19">
    <source>
        <dbReference type="Proteomes" id="UP001152888"/>
    </source>
</evidence>
<gene>
    <name evidence="18" type="ORF">ACAOBT_LOCUS17373</name>
</gene>
<dbReference type="GO" id="GO:0042383">
    <property type="term" value="C:sarcolemma"/>
    <property type="evidence" value="ECO:0007669"/>
    <property type="project" value="UniProtKB-SubCell"/>
</dbReference>
<evidence type="ECO:0000256" key="5">
    <source>
        <dbReference type="ARBA" id="ARBA00015329"/>
    </source>
</evidence>
<evidence type="ECO:0000256" key="13">
    <source>
        <dbReference type="ARBA" id="ARBA00023180"/>
    </source>
</evidence>
<keyword evidence="9" id="KW-0735">Signal-anchor</keyword>
<dbReference type="EMBL" id="CAKOFQ010007003">
    <property type="protein sequence ID" value="CAH1986649.1"/>
    <property type="molecule type" value="Genomic_DNA"/>
</dbReference>
<comment type="function">
    <text evidence="1">Component of the sarcoglycan complex, a subcomplex of the dystrophin-glycoprotein complex which forms a link between the F-actin cytoskeleton and the extracellular matrix.</text>
</comment>
<keyword evidence="6" id="KW-1003">Cell membrane</keyword>
<comment type="caution">
    <text evidence="18">The sequence shown here is derived from an EMBL/GenBank/DDBJ whole genome shotgun (WGS) entry which is preliminary data.</text>
</comment>
<dbReference type="PANTHER" id="PTHR21142">
    <property type="entry name" value="SARCOGLYCANS"/>
    <property type="match status" value="1"/>
</dbReference>
<evidence type="ECO:0000256" key="1">
    <source>
        <dbReference type="ARBA" id="ARBA00002860"/>
    </source>
</evidence>
<dbReference type="AlphaFoldDB" id="A0A9P0L2K9"/>
<dbReference type="PANTHER" id="PTHR21142:SF2">
    <property type="entry name" value="BETA-SARCOGLYCAN"/>
    <property type="match status" value="1"/>
</dbReference>
<feature type="region of interest" description="Disordered" evidence="16">
    <location>
        <begin position="1"/>
        <end position="24"/>
    </location>
</feature>
<evidence type="ECO:0000313" key="18">
    <source>
        <dbReference type="EMBL" id="CAH1986649.1"/>
    </source>
</evidence>
<evidence type="ECO:0000256" key="3">
    <source>
        <dbReference type="ARBA" id="ARBA00004274"/>
    </source>
</evidence>
<keyword evidence="19" id="KW-1185">Reference proteome</keyword>
<evidence type="ECO:0000256" key="15">
    <source>
        <dbReference type="ARBA" id="ARBA00026041"/>
    </source>
</evidence>
<dbReference type="GO" id="GO:0005856">
    <property type="term" value="C:cytoskeleton"/>
    <property type="evidence" value="ECO:0007669"/>
    <property type="project" value="UniProtKB-SubCell"/>
</dbReference>
<keyword evidence="7" id="KW-0963">Cytoplasm</keyword>
<evidence type="ECO:0000256" key="12">
    <source>
        <dbReference type="ARBA" id="ARBA00023157"/>
    </source>
</evidence>
<evidence type="ECO:0000256" key="11">
    <source>
        <dbReference type="ARBA" id="ARBA00023136"/>
    </source>
</evidence>
<evidence type="ECO:0000256" key="17">
    <source>
        <dbReference type="SAM" id="Phobius"/>
    </source>
</evidence>
<dbReference type="OrthoDB" id="5843723at2759"/>
<comment type="subcellular location">
    <subcellularLocation>
        <location evidence="3">Cell membrane</location>
        <location evidence="3">Sarcolemma</location>
        <topology evidence="3">Single-pass type II membrane protein</topology>
    </subcellularLocation>
    <subcellularLocation>
        <location evidence="2">Cytoplasm</location>
        <location evidence="2">Cytoskeleton</location>
    </subcellularLocation>
</comment>
<evidence type="ECO:0000256" key="6">
    <source>
        <dbReference type="ARBA" id="ARBA00022475"/>
    </source>
</evidence>
<reference evidence="18" key="1">
    <citation type="submission" date="2022-03" db="EMBL/GenBank/DDBJ databases">
        <authorList>
            <person name="Sayadi A."/>
        </authorList>
    </citation>
    <scope>NUCLEOTIDE SEQUENCE</scope>
</reference>
<dbReference type="GO" id="GO:0016012">
    <property type="term" value="C:sarcoglycan complex"/>
    <property type="evidence" value="ECO:0007669"/>
    <property type="project" value="InterPro"/>
</dbReference>
<evidence type="ECO:0000256" key="9">
    <source>
        <dbReference type="ARBA" id="ARBA00022968"/>
    </source>
</evidence>
<evidence type="ECO:0000256" key="10">
    <source>
        <dbReference type="ARBA" id="ARBA00022989"/>
    </source>
</evidence>
<dbReference type="Pfam" id="PF04790">
    <property type="entry name" value="Sarcoglycan_1"/>
    <property type="match status" value="1"/>
</dbReference>
<comment type="subunit">
    <text evidence="15">Cross-link to form 2 major subcomplexes: one consisting of SGCB, SGCD and SGCG and the other consisting of SGCB and SGCD. The association between SGCB and SGCG is particularly strong while SGCA is loosely associated with the other sarcoglycans.</text>
</comment>
<dbReference type="InterPro" id="IPR006875">
    <property type="entry name" value="Sarcoglycan"/>
</dbReference>
<keyword evidence="12" id="KW-1015">Disulfide bond</keyword>
<comment type="similarity">
    <text evidence="4">Belongs to the sarcoglycan beta/delta/gamma/zeta family.</text>
</comment>
<evidence type="ECO:0000256" key="7">
    <source>
        <dbReference type="ARBA" id="ARBA00022490"/>
    </source>
</evidence>
<keyword evidence="8 17" id="KW-0812">Transmembrane</keyword>
<keyword evidence="11 17" id="KW-0472">Membrane</keyword>